<dbReference type="SUPFAM" id="SSF56496">
    <property type="entry name" value="Fibrinogen C-terminal domain-like"/>
    <property type="match status" value="1"/>
</dbReference>
<dbReference type="AlphaFoldDB" id="A0AAV4H2I5"/>
<feature type="coiled-coil region" evidence="2">
    <location>
        <begin position="21"/>
        <end position="48"/>
    </location>
</feature>
<sequence>MQNTLKTGIVSSLQNWTSTQLHFQTDRLENLEQAVNSVLETNENISKALSNGIAVWKRDYVNNFQEMTTSMYNNVSEILSTSQVLVRKSTSQSAAMVKGLLSPNQCSRGMVTVTPWASYPYTVIRPSNDSVLTKPYLCDTMTDQGGWIVIQRRTNADVDFYRGWEDFKNGFGDIRGNFWLGNENIHRITTSGHYELRVELVYQGKSAYARYGHFSIDDEANKYAISVSEYSGTAGDSMGYHNGHPFGTNDRDNDNHATLNCATRHNGGWWYNTCCRANLNGKWQAGDWRGPLWYQLSGNLPVSYTEMKVRKL</sequence>
<evidence type="ECO:0000259" key="3">
    <source>
        <dbReference type="PROSITE" id="PS51406"/>
    </source>
</evidence>
<dbReference type="Gene3D" id="3.90.215.10">
    <property type="entry name" value="Gamma Fibrinogen, chain A, domain 1"/>
    <property type="match status" value="1"/>
</dbReference>
<feature type="domain" description="Fibrinogen C-terminal" evidence="3">
    <location>
        <begin position="97"/>
        <end position="312"/>
    </location>
</feature>
<dbReference type="InterPro" id="IPR050373">
    <property type="entry name" value="Fibrinogen_C-term_domain"/>
</dbReference>
<keyword evidence="2" id="KW-0175">Coiled coil</keyword>
<keyword evidence="5" id="KW-1185">Reference proteome</keyword>
<protein>
    <submittedName>
        <fullName evidence="4">Fibrinogen-related protein 7-1</fullName>
    </submittedName>
</protein>
<dbReference type="PROSITE" id="PS00514">
    <property type="entry name" value="FIBRINOGEN_C_1"/>
    <property type="match status" value="1"/>
</dbReference>
<evidence type="ECO:0000256" key="1">
    <source>
        <dbReference type="ARBA" id="ARBA00023157"/>
    </source>
</evidence>
<gene>
    <name evidence="4" type="ORF">ElyMa_002610100</name>
</gene>
<name>A0AAV4H2I5_9GAST</name>
<dbReference type="PANTHER" id="PTHR19143:SF458">
    <property type="entry name" value="FIBRINOGEN C-TERMINAL DOMAIN-CONTAINING PROTEIN-RELATED"/>
    <property type="match status" value="1"/>
</dbReference>
<dbReference type="GO" id="GO:0005615">
    <property type="term" value="C:extracellular space"/>
    <property type="evidence" value="ECO:0007669"/>
    <property type="project" value="TreeGrafter"/>
</dbReference>
<accession>A0AAV4H2I5</accession>
<organism evidence="4 5">
    <name type="scientific">Elysia marginata</name>
    <dbReference type="NCBI Taxonomy" id="1093978"/>
    <lineage>
        <taxon>Eukaryota</taxon>
        <taxon>Metazoa</taxon>
        <taxon>Spiralia</taxon>
        <taxon>Lophotrochozoa</taxon>
        <taxon>Mollusca</taxon>
        <taxon>Gastropoda</taxon>
        <taxon>Heterobranchia</taxon>
        <taxon>Euthyneura</taxon>
        <taxon>Panpulmonata</taxon>
        <taxon>Sacoglossa</taxon>
        <taxon>Placobranchoidea</taxon>
        <taxon>Plakobranchidae</taxon>
        <taxon>Elysia</taxon>
    </lineage>
</organism>
<dbReference type="CDD" id="cd00087">
    <property type="entry name" value="FReD"/>
    <property type="match status" value="1"/>
</dbReference>
<dbReference type="SMART" id="SM00186">
    <property type="entry name" value="FBG"/>
    <property type="match status" value="1"/>
</dbReference>
<dbReference type="Proteomes" id="UP000762676">
    <property type="component" value="Unassembled WGS sequence"/>
</dbReference>
<proteinExistence type="predicted"/>
<evidence type="ECO:0000256" key="2">
    <source>
        <dbReference type="SAM" id="Coils"/>
    </source>
</evidence>
<dbReference type="Pfam" id="PF00147">
    <property type="entry name" value="Fibrinogen_C"/>
    <property type="match status" value="1"/>
</dbReference>
<dbReference type="InterPro" id="IPR002181">
    <property type="entry name" value="Fibrinogen_a/b/g_C_dom"/>
</dbReference>
<dbReference type="InterPro" id="IPR036056">
    <property type="entry name" value="Fibrinogen-like_C"/>
</dbReference>
<evidence type="ECO:0000313" key="5">
    <source>
        <dbReference type="Proteomes" id="UP000762676"/>
    </source>
</evidence>
<dbReference type="PANTHER" id="PTHR19143">
    <property type="entry name" value="FIBRINOGEN/TENASCIN/ANGIOPOEITIN"/>
    <property type="match status" value="1"/>
</dbReference>
<dbReference type="EMBL" id="BMAT01005381">
    <property type="protein sequence ID" value="GFR92128.1"/>
    <property type="molecule type" value="Genomic_DNA"/>
</dbReference>
<dbReference type="PROSITE" id="PS51406">
    <property type="entry name" value="FIBRINOGEN_C_2"/>
    <property type="match status" value="1"/>
</dbReference>
<reference evidence="4 5" key="1">
    <citation type="journal article" date="2021" name="Elife">
        <title>Chloroplast acquisition without the gene transfer in kleptoplastic sea slugs, Plakobranchus ocellatus.</title>
        <authorList>
            <person name="Maeda T."/>
            <person name="Takahashi S."/>
            <person name="Yoshida T."/>
            <person name="Shimamura S."/>
            <person name="Takaki Y."/>
            <person name="Nagai Y."/>
            <person name="Toyoda A."/>
            <person name="Suzuki Y."/>
            <person name="Arimoto A."/>
            <person name="Ishii H."/>
            <person name="Satoh N."/>
            <person name="Nishiyama T."/>
            <person name="Hasebe M."/>
            <person name="Maruyama T."/>
            <person name="Minagawa J."/>
            <person name="Obokata J."/>
            <person name="Shigenobu S."/>
        </authorList>
    </citation>
    <scope>NUCLEOTIDE SEQUENCE [LARGE SCALE GENOMIC DNA]</scope>
</reference>
<comment type="caution">
    <text evidence="4">The sequence shown here is derived from an EMBL/GenBank/DDBJ whole genome shotgun (WGS) entry which is preliminary data.</text>
</comment>
<dbReference type="InterPro" id="IPR020837">
    <property type="entry name" value="Fibrinogen_CS"/>
</dbReference>
<evidence type="ECO:0000313" key="4">
    <source>
        <dbReference type="EMBL" id="GFR92128.1"/>
    </source>
</evidence>
<keyword evidence="1" id="KW-1015">Disulfide bond</keyword>
<dbReference type="InterPro" id="IPR014716">
    <property type="entry name" value="Fibrinogen_a/b/g_C_1"/>
</dbReference>